<keyword evidence="2" id="KW-1185">Reference proteome</keyword>
<dbReference type="AlphaFoldDB" id="A0AAV1XJ53"/>
<accession>A0AAV1XJ53</accession>
<gene>
    <name evidence="1" type="ORF">LLUT_LOCUS22227</name>
</gene>
<protein>
    <recommendedName>
        <fullName evidence="3">RRM domain-containing protein</fullName>
    </recommendedName>
</protein>
<dbReference type="EMBL" id="CAXHTB010000015">
    <property type="protein sequence ID" value="CAL0321167.1"/>
    <property type="molecule type" value="Genomic_DNA"/>
</dbReference>
<evidence type="ECO:0008006" key="3">
    <source>
        <dbReference type="Google" id="ProtNLM"/>
    </source>
</evidence>
<reference evidence="1 2" key="1">
    <citation type="submission" date="2024-03" db="EMBL/GenBank/DDBJ databases">
        <authorList>
            <person name="Martinez-Hernandez J."/>
        </authorList>
    </citation>
    <scope>NUCLEOTIDE SEQUENCE [LARGE SCALE GENOMIC DNA]</scope>
</reference>
<name>A0AAV1XJ53_LUPLU</name>
<evidence type="ECO:0000313" key="2">
    <source>
        <dbReference type="Proteomes" id="UP001497480"/>
    </source>
</evidence>
<comment type="caution">
    <text evidence="1">The sequence shown here is derived from an EMBL/GenBank/DDBJ whole genome shotgun (WGS) entry which is preliminary data.</text>
</comment>
<dbReference type="Proteomes" id="UP001497480">
    <property type="component" value="Unassembled WGS sequence"/>
</dbReference>
<proteinExistence type="predicted"/>
<organism evidence="1 2">
    <name type="scientific">Lupinus luteus</name>
    <name type="common">European yellow lupine</name>
    <dbReference type="NCBI Taxonomy" id="3873"/>
    <lineage>
        <taxon>Eukaryota</taxon>
        <taxon>Viridiplantae</taxon>
        <taxon>Streptophyta</taxon>
        <taxon>Embryophyta</taxon>
        <taxon>Tracheophyta</taxon>
        <taxon>Spermatophyta</taxon>
        <taxon>Magnoliopsida</taxon>
        <taxon>eudicotyledons</taxon>
        <taxon>Gunneridae</taxon>
        <taxon>Pentapetalae</taxon>
        <taxon>rosids</taxon>
        <taxon>fabids</taxon>
        <taxon>Fabales</taxon>
        <taxon>Fabaceae</taxon>
        <taxon>Papilionoideae</taxon>
        <taxon>50 kb inversion clade</taxon>
        <taxon>genistoids sensu lato</taxon>
        <taxon>core genistoids</taxon>
        <taxon>Genisteae</taxon>
        <taxon>Lupinus</taxon>
    </lineage>
</organism>
<evidence type="ECO:0000313" key="1">
    <source>
        <dbReference type="EMBL" id="CAL0321167.1"/>
    </source>
</evidence>
<sequence>MAEEDSGGWIQPRRRNIGFTRNFRNLDNIASNSKPSCNSSFSQEITTFYFTNYPPHMGAKEMWQIFQKWGRVEEHGGGGGLFDDGGYRG</sequence>